<dbReference type="Proteomes" id="UP001500909">
    <property type="component" value="Unassembled WGS sequence"/>
</dbReference>
<proteinExistence type="predicted"/>
<organism evidence="3 4">
    <name type="scientific">Streptomyces olivaceiscleroticus</name>
    <dbReference type="NCBI Taxonomy" id="68245"/>
    <lineage>
        <taxon>Bacteria</taxon>
        <taxon>Bacillati</taxon>
        <taxon>Actinomycetota</taxon>
        <taxon>Actinomycetes</taxon>
        <taxon>Kitasatosporales</taxon>
        <taxon>Streptomycetaceae</taxon>
        <taxon>Streptomyces</taxon>
    </lineage>
</organism>
<dbReference type="EMBL" id="BAAABY010000011">
    <property type="protein sequence ID" value="GAA0454256.1"/>
    <property type="molecule type" value="Genomic_DNA"/>
</dbReference>
<reference evidence="3 4" key="1">
    <citation type="journal article" date="2019" name="Int. J. Syst. Evol. Microbiol.">
        <title>The Global Catalogue of Microorganisms (GCM) 10K type strain sequencing project: providing services to taxonomists for standard genome sequencing and annotation.</title>
        <authorList>
            <consortium name="The Broad Institute Genomics Platform"/>
            <consortium name="The Broad Institute Genome Sequencing Center for Infectious Disease"/>
            <person name="Wu L."/>
            <person name="Ma J."/>
        </authorList>
    </citation>
    <scope>NUCLEOTIDE SEQUENCE [LARGE SCALE GENOMIC DNA]</scope>
    <source>
        <strain evidence="3 4">JCM 4805</strain>
    </source>
</reference>
<protein>
    <recommendedName>
        <fullName evidence="2">Cyanobacterial TRADD-N associated 2 transmembrane domain-containing protein</fullName>
    </recommendedName>
</protein>
<gene>
    <name evidence="3" type="ORF">GCM10010361_17900</name>
</gene>
<dbReference type="Pfam" id="PF20712">
    <property type="entry name" value="CyanoTRADDas_TM"/>
    <property type="match status" value="1"/>
</dbReference>
<evidence type="ECO:0000313" key="3">
    <source>
        <dbReference type="EMBL" id="GAA0454256.1"/>
    </source>
</evidence>
<dbReference type="InterPro" id="IPR048567">
    <property type="entry name" value="CyanoTRADDas_TM"/>
</dbReference>
<evidence type="ECO:0000259" key="2">
    <source>
        <dbReference type="Pfam" id="PF20712"/>
    </source>
</evidence>
<keyword evidence="1" id="KW-1133">Transmembrane helix</keyword>
<feature type="transmembrane region" description="Helical" evidence="1">
    <location>
        <begin position="194"/>
        <end position="213"/>
    </location>
</feature>
<dbReference type="RefSeq" id="WP_346094357.1">
    <property type="nucleotide sequence ID" value="NZ_BAAABY010000011.1"/>
</dbReference>
<feature type="transmembrane region" description="Helical" evidence="1">
    <location>
        <begin position="43"/>
        <end position="65"/>
    </location>
</feature>
<keyword evidence="1" id="KW-0472">Membrane</keyword>
<evidence type="ECO:0000256" key="1">
    <source>
        <dbReference type="SAM" id="Phobius"/>
    </source>
</evidence>
<feature type="domain" description="Cyanobacterial TRADD-N associated 2 transmembrane" evidence="2">
    <location>
        <begin position="160"/>
        <end position="225"/>
    </location>
</feature>
<evidence type="ECO:0000313" key="4">
    <source>
        <dbReference type="Proteomes" id="UP001500909"/>
    </source>
</evidence>
<feature type="transmembrane region" description="Helical" evidence="1">
    <location>
        <begin position="18"/>
        <end position="37"/>
    </location>
</feature>
<name>A0ABN0ZP11_9ACTN</name>
<keyword evidence="4" id="KW-1185">Reference proteome</keyword>
<comment type="caution">
    <text evidence="3">The sequence shown here is derived from an EMBL/GenBank/DDBJ whole genome shotgun (WGS) entry which is preliminary data.</text>
</comment>
<keyword evidence="1" id="KW-0812">Transmembrane</keyword>
<feature type="transmembrane region" description="Helical" evidence="1">
    <location>
        <begin position="171"/>
        <end position="188"/>
    </location>
</feature>
<sequence>MSKREKRYGHLPEQQRLWLLRVALVAIVLASTVWAITRPTQSWIDWLGFLSLPLGYSALAIAVFFHDREEPQIRESRQRVRDAERDLDAALRASAQHNVYIDGDLVIRTPPDGDAGSADGQVPRAVTDALGTPPSAHLTLPELWKVTHTRLDLYHDIATDQAKRSFRNAQFAMFTGFALLIVFVLIALNASTTAGAVVAGGLGAVSAGLAGFVSRTFVRSQESSATHLRAYFDQPLEFSRYLAAERIIQGHELDANQRSEVLTALVQAMVTGPPAPSDTAGQEPGSNRA</sequence>
<accession>A0ABN0ZP11</accession>